<dbReference type="STRING" id="445932.Emin_1161"/>
<dbReference type="PANTHER" id="PTHR30093">
    <property type="entry name" value="GENERAL SECRETION PATHWAY PROTEIN G"/>
    <property type="match status" value="1"/>
</dbReference>
<accession>B2KDW7</accession>
<protein>
    <submittedName>
        <fullName evidence="6">PilE-like protein</fullName>
    </submittedName>
</protein>
<evidence type="ECO:0000256" key="5">
    <source>
        <dbReference type="ARBA" id="ARBA00023136"/>
    </source>
</evidence>
<reference evidence="6 7" key="1">
    <citation type="journal article" date="2009" name="Appl. Environ. Microbiol.">
        <title>Genomic analysis of 'Elusimicrobium minutum,' the first cultivated representative of the phylum 'Elusimicrobia' (formerly termite group 1).</title>
        <authorList>
            <person name="Herlemann D.P.R."/>
            <person name="Geissinger O."/>
            <person name="Ikeda-Ohtsubo W."/>
            <person name="Kunin V."/>
            <person name="Sun H."/>
            <person name="Lapidus A."/>
            <person name="Hugenholtz P."/>
            <person name="Brune A."/>
        </authorList>
    </citation>
    <scope>NUCLEOTIDE SEQUENCE [LARGE SCALE GENOMIC DNA]</scope>
    <source>
        <strain evidence="6 7">Pei191</strain>
    </source>
</reference>
<evidence type="ECO:0000256" key="4">
    <source>
        <dbReference type="ARBA" id="ARBA00022989"/>
    </source>
</evidence>
<dbReference type="InterPro" id="IPR012902">
    <property type="entry name" value="N_methyl_site"/>
</dbReference>
<keyword evidence="4" id="KW-1133">Transmembrane helix</keyword>
<sequence>MKTGFTLIELLVVVLIIGILAAIALPQYTSAVEKSRASEALILGKNIVDSLQRYNLQTGEWTNDFSNLDIEIPSGYTASGDLAKSKNFKIQLDTLQATLPPAIRIIKLNSAGSNTDYYFYWIVDKNYRTCNVFPNSAIGMRLCKSYGGEVVNGAYVF</sequence>
<dbReference type="Pfam" id="PF07963">
    <property type="entry name" value="N_methyl"/>
    <property type="match status" value="1"/>
</dbReference>
<proteinExistence type="predicted"/>
<dbReference type="AlphaFoldDB" id="B2KDW7"/>
<dbReference type="KEGG" id="emi:Emin_1161"/>
<organism evidence="6 7">
    <name type="scientific">Elusimicrobium minutum (strain Pei191)</name>
    <dbReference type="NCBI Taxonomy" id="445932"/>
    <lineage>
        <taxon>Bacteria</taxon>
        <taxon>Pseudomonadati</taxon>
        <taxon>Elusimicrobiota</taxon>
        <taxon>Elusimicrobia</taxon>
        <taxon>Elusimicrobiales</taxon>
        <taxon>Elusimicrobiaceae</taxon>
        <taxon>Elusimicrobium</taxon>
    </lineage>
</organism>
<evidence type="ECO:0000256" key="3">
    <source>
        <dbReference type="ARBA" id="ARBA00022692"/>
    </source>
</evidence>
<dbReference type="OrthoDB" id="9795612at2"/>
<evidence type="ECO:0000313" key="6">
    <source>
        <dbReference type="EMBL" id="ACC98713.1"/>
    </source>
</evidence>
<comment type="subcellular location">
    <subcellularLocation>
        <location evidence="1">Membrane</location>
        <topology evidence="1">Single-pass membrane protein</topology>
    </subcellularLocation>
</comment>
<name>B2KDW7_ELUMP</name>
<dbReference type="HOGENOM" id="CLU_091705_3_0_0"/>
<dbReference type="Proteomes" id="UP000001029">
    <property type="component" value="Chromosome"/>
</dbReference>
<dbReference type="NCBIfam" id="TIGR02532">
    <property type="entry name" value="IV_pilin_GFxxxE"/>
    <property type="match status" value="1"/>
</dbReference>
<gene>
    <name evidence="6" type="ordered locus">Emin_1161</name>
</gene>
<keyword evidence="3" id="KW-0812">Transmembrane</keyword>
<keyword evidence="7" id="KW-1185">Reference proteome</keyword>
<dbReference type="RefSeq" id="WP_012415328.1">
    <property type="nucleotide sequence ID" value="NC_010644.1"/>
</dbReference>
<evidence type="ECO:0000256" key="1">
    <source>
        <dbReference type="ARBA" id="ARBA00004167"/>
    </source>
</evidence>
<dbReference type="Gene3D" id="3.30.700.10">
    <property type="entry name" value="Glycoprotein, Type 4 Pilin"/>
    <property type="match status" value="1"/>
</dbReference>
<dbReference type="SUPFAM" id="SSF54523">
    <property type="entry name" value="Pili subunits"/>
    <property type="match status" value="1"/>
</dbReference>
<keyword evidence="2" id="KW-0488">Methylation</keyword>
<dbReference type="PANTHER" id="PTHR30093:SF44">
    <property type="entry name" value="TYPE II SECRETION SYSTEM CORE PROTEIN G"/>
    <property type="match status" value="1"/>
</dbReference>
<keyword evidence="5" id="KW-0472">Membrane</keyword>
<evidence type="ECO:0000256" key="2">
    <source>
        <dbReference type="ARBA" id="ARBA00022481"/>
    </source>
</evidence>
<dbReference type="EMBL" id="CP001055">
    <property type="protein sequence ID" value="ACC98713.1"/>
    <property type="molecule type" value="Genomic_DNA"/>
</dbReference>
<dbReference type="PROSITE" id="PS00409">
    <property type="entry name" value="PROKAR_NTER_METHYL"/>
    <property type="match status" value="1"/>
</dbReference>
<dbReference type="GO" id="GO:0016020">
    <property type="term" value="C:membrane"/>
    <property type="evidence" value="ECO:0007669"/>
    <property type="project" value="UniProtKB-SubCell"/>
</dbReference>
<dbReference type="InterPro" id="IPR045584">
    <property type="entry name" value="Pilin-like"/>
</dbReference>
<evidence type="ECO:0000313" key="7">
    <source>
        <dbReference type="Proteomes" id="UP000001029"/>
    </source>
</evidence>